<evidence type="ECO:0000256" key="1">
    <source>
        <dbReference type="SAM" id="MobiDB-lite"/>
    </source>
</evidence>
<accession>A0ABT2MWX1</accession>
<feature type="region of interest" description="Disordered" evidence="1">
    <location>
        <begin position="165"/>
        <end position="211"/>
    </location>
</feature>
<reference evidence="3 4" key="1">
    <citation type="journal article" date="2022" name="Front. Microbiol.">
        <title>High genomic differentiation and limited gene flow indicate recent cryptic speciation within the genus Laspinema (cyanobacteria).</title>
        <authorList>
            <person name="Stanojkovic A."/>
            <person name="Skoupy S."/>
            <person name="Skaloud P."/>
            <person name="Dvorak P."/>
        </authorList>
    </citation>
    <scope>NUCLEOTIDE SEQUENCE [LARGE SCALE GENOMIC DNA]</scope>
    <source>
        <strain evidence="3 4">D2a</strain>
    </source>
</reference>
<evidence type="ECO:0008006" key="5">
    <source>
        <dbReference type="Google" id="ProtNLM"/>
    </source>
</evidence>
<feature type="signal peptide" evidence="2">
    <location>
        <begin position="1"/>
        <end position="22"/>
    </location>
</feature>
<dbReference type="RefSeq" id="WP_368008714.1">
    <property type="nucleotide sequence ID" value="NZ_JAMXFF010000045.1"/>
</dbReference>
<evidence type="ECO:0000256" key="2">
    <source>
        <dbReference type="SAM" id="SignalP"/>
    </source>
</evidence>
<keyword evidence="4" id="KW-1185">Reference proteome</keyword>
<feature type="region of interest" description="Disordered" evidence="1">
    <location>
        <begin position="249"/>
        <end position="276"/>
    </location>
</feature>
<dbReference type="EMBL" id="JAMXFF010000045">
    <property type="protein sequence ID" value="MCT7969244.1"/>
    <property type="molecule type" value="Genomic_DNA"/>
</dbReference>
<organism evidence="3 4">
    <name type="scientific">Laspinema palackyanum D2a</name>
    <dbReference type="NCBI Taxonomy" id="2953684"/>
    <lineage>
        <taxon>Bacteria</taxon>
        <taxon>Bacillati</taxon>
        <taxon>Cyanobacteriota</taxon>
        <taxon>Cyanophyceae</taxon>
        <taxon>Oscillatoriophycideae</taxon>
        <taxon>Oscillatoriales</taxon>
        <taxon>Laspinemataceae</taxon>
        <taxon>Laspinema</taxon>
        <taxon>Laspinema palackyanum</taxon>
    </lineage>
</organism>
<feature type="compositionally biased region" description="Low complexity" evidence="1">
    <location>
        <begin position="172"/>
        <end position="183"/>
    </location>
</feature>
<feature type="chain" id="PRO_5045563821" description="DUF1574 domain-containing protein" evidence="2">
    <location>
        <begin position="23"/>
        <end position="429"/>
    </location>
</feature>
<comment type="caution">
    <text evidence="3">The sequence shown here is derived from an EMBL/GenBank/DDBJ whole genome shotgun (WGS) entry which is preliminary data.</text>
</comment>
<dbReference type="SUPFAM" id="SSF52266">
    <property type="entry name" value="SGNH hydrolase"/>
    <property type="match status" value="1"/>
</dbReference>
<protein>
    <recommendedName>
        <fullName evidence="5">DUF1574 domain-containing protein</fullName>
    </recommendedName>
</protein>
<keyword evidence="2" id="KW-0732">Signal</keyword>
<evidence type="ECO:0000313" key="3">
    <source>
        <dbReference type="EMBL" id="MCT7969244.1"/>
    </source>
</evidence>
<dbReference type="Proteomes" id="UP001525890">
    <property type="component" value="Unassembled WGS sequence"/>
</dbReference>
<name>A0ABT2MWX1_9CYAN</name>
<proteinExistence type="predicted"/>
<evidence type="ECO:0000313" key="4">
    <source>
        <dbReference type="Proteomes" id="UP001525890"/>
    </source>
</evidence>
<gene>
    <name evidence="3" type="ORF">NG799_23285</name>
</gene>
<sequence length="429" mass="47897">MKRRAFVTLRLLSLAIALPAVTQTLWIPAAIAQGFVNTRGPQSQPFPSFNSQRLDEQLIRYQQQLNQSGPPDILIVGSSRALQGVDPLALELALAHYGHPGLRIYNFSINGATAQVIDLLLRRILTPDQLPKLIIWADGVRAFNNGRPDRTYQAILESEGYRRLSSGVRPLQTQGSSTPTRTGPTRRRQSAVPGAFPKTDPPPPLTTNDDPREALATTYQAMNVWFSQVREEIAATYNDEAQQAMWMRRGDPGESRNNQRPSAPTPGTGRPPLPTMEALTAQQTPNQMQPRGFVPVSDRYNPETYYQKHPRVSGQYDGDYAAFSLQGAQTRALEAIAQFTNSQQIPLVVVNLPLNSDYLDPVRSSSEQQFRSQMQRMATQRGFIFRDLGQLWPTQDNYFADPSHLNRYGAFSVAVELAADPTIPWGRAR</sequence>